<protein>
    <recommendedName>
        <fullName evidence="4">40S ribosomal protein S25</fullName>
    </recommendedName>
</protein>
<evidence type="ECO:0000313" key="5">
    <source>
        <dbReference type="EMBL" id="GBE60340.1"/>
    </source>
</evidence>
<name>A0A2H6KBG8_9APIC</name>
<keyword evidence="2 4" id="KW-0689">Ribosomal protein</keyword>
<comment type="caution">
    <text evidence="5">The sequence shown here is derived from an EMBL/GenBank/DDBJ whole genome shotgun (WGS) entry which is preliminary data.</text>
</comment>
<evidence type="ECO:0000256" key="1">
    <source>
        <dbReference type="ARBA" id="ARBA00009106"/>
    </source>
</evidence>
<organism evidence="5 6">
    <name type="scientific">Babesia ovata</name>
    <dbReference type="NCBI Taxonomy" id="189622"/>
    <lineage>
        <taxon>Eukaryota</taxon>
        <taxon>Sar</taxon>
        <taxon>Alveolata</taxon>
        <taxon>Apicomplexa</taxon>
        <taxon>Aconoidasida</taxon>
        <taxon>Piroplasmida</taxon>
        <taxon>Babesiidae</taxon>
        <taxon>Babesia</taxon>
    </lineage>
</organism>
<dbReference type="VEuPathDB" id="PiroplasmaDB:BOVATA_018330"/>
<accession>A0A2H6KBG8</accession>
<dbReference type="GO" id="GO:0005840">
    <property type="term" value="C:ribosome"/>
    <property type="evidence" value="ECO:0007669"/>
    <property type="project" value="UniProtKB-KW"/>
</dbReference>
<dbReference type="PANTHER" id="PTHR12850">
    <property type="entry name" value="40S RIBOSOMAL PROTEIN S25"/>
    <property type="match status" value="1"/>
</dbReference>
<evidence type="ECO:0000313" key="6">
    <source>
        <dbReference type="Proteomes" id="UP000236319"/>
    </source>
</evidence>
<gene>
    <name evidence="5" type="ORF">BOVATA_018330</name>
</gene>
<dbReference type="Proteomes" id="UP000236319">
    <property type="component" value="Unassembled WGS sequence"/>
</dbReference>
<keyword evidence="6" id="KW-1185">Reference proteome</keyword>
<dbReference type="RefSeq" id="XP_028866583.1">
    <property type="nucleotide sequence ID" value="XM_029010750.1"/>
</dbReference>
<dbReference type="InterPro" id="IPR004977">
    <property type="entry name" value="Ribosomal_eS25"/>
</dbReference>
<evidence type="ECO:0000256" key="3">
    <source>
        <dbReference type="ARBA" id="ARBA00023274"/>
    </source>
</evidence>
<proteinExistence type="inferred from homology"/>
<dbReference type="EMBL" id="BDSA01000002">
    <property type="protein sequence ID" value="GBE60340.1"/>
    <property type="molecule type" value="Genomic_DNA"/>
</dbReference>
<keyword evidence="3 4" id="KW-0687">Ribonucleoprotein</keyword>
<dbReference type="Gene3D" id="3.30.63.20">
    <property type="match status" value="1"/>
</dbReference>
<dbReference type="FunFam" id="3.30.63.20:FF:000001">
    <property type="entry name" value="40S ribosomal protein S25"/>
    <property type="match status" value="1"/>
</dbReference>
<dbReference type="OrthoDB" id="10263513at2759"/>
<dbReference type="AlphaFoldDB" id="A0A2H6KBG8"/>
<dbReference type="GO" id="GO:1990904">
    <property type="term" value="C:ribonucleoprotein complex"/>
    <property type="evidence" value="ECO:0007669"/>
    <property type="project" value="UniProtKB-KW"/>
</dbReference>
<evidence type="ECO:0000256" key="2">
    <source>
        <dbReference type="ARBA" id="ARBA00022980"/>
    </source>
</evidence>
<comment type="similarity">
    <text evidence="1 4">Belongs to the eukaryotic ribosomal protein eS25 family.</text>
</comment>
<sequence>MFTVRGAYSFYRGPFNWYKMAVKEKKSKEAVMRAAMASRGKRKKWVKVKTKDKVNNAVFFEKATVDRLMTEIPKAKLITISTIVDKLKVNGSLARQALAHLEEQKLIKPVCGQHHAQRLYTRV</sequence>
<evidence type="ECO:0000256" key="4">
    <source>
        <dbReference type="RuleBase" id="RU366057"/>
    </source>
</evidence>
<reference evidence="5 6" key="1">
    <citation type="journal article" date="2017" name="BMC Genomics">
        <title>Whole-genome assembly of Babesia ovata and comparative genomics between closely related pathogens.</title>
        <authorList>
            <person name="Yamagishi J."/>
            <person name="Asada M."/>
            <person name="Hakimi H."/>
            <person name="Tanaka T.Q."/>
            <person name="Sugimoto C."/>
            <person name="Kawazu S."/>
        </authorList>
    </citation>
    <scope>NUCLEOTIDE SEQUENCE [LARGE SCALE GENOMIC DNA]</scope>
    <source>
        <strain evidence="5 6">Miyake</strain>
    </source>
</reference>
<dbReference type="GeneID" id="39874110"/>
<dbReference type="Pfam" id="PF03297">
    <property type="entry name" value="Ribosomal_S25"/>
    <property type="match status" value="1"/>
</dbReference>